<dbReference type="AlphaFoldDB" id="A0AAV5WY40"/>
<name>A0AAV5WY40_9BILA</name>
<feature type="transmembrane region" description="Helical" evidence="1">
    <location>
        <begin position="193"/>
        <end position="211"/>
    </location>
</feature>
<keyword evidence="1" id="KW-0812">Transmembrane</keyword>
<feature type="transmembrane region" description="Helical" evidence="1">
    <location>
        <begin position="223"/>
        <end position="239"/>
    </location>
</feature>
<protein>
    <submittedName>
        <fullName evidence="2">Uncharacterized protein</fullName>
    </submittedName>
</protein>
<feature type="transmembrane region" description="Helical" evidence="1">
    <location>
        <begin position="56"/>
        <end position="79"/>
    </location>
</feature>
<sequence length="289" mass="31900">KAGSQVCLLYLAAFCLSAVNMNIYEMILVKAPLMLIFAYFTFSTVVEQCNKQNMDWVVKICLCIASFCMFCLPLCYIIYSNAHFALIMYIAIICSFLSACTPHLTIDYRLTFFVCSAMQCLSLTSYALCSEFWPMGYLSSMIAFILFSIGQIYSLKNYTNYISDRWTAVTGLLFIIGIVSLAISMEIPLSDHIQQSLFGALCITFTTFVICSSHTMKEENASSLAAIFFVSTLVFPFCVTEKTTALPIFYIFLIATGVFACVADDARGHTAGAVNAAPPQAINNAVRAG</sequence>
<keyword evidence="1" id="KW-1133">Transmembrane helix</keyword>
<keyword evidence="3" id="KW-1185">Reference proteome</keyword>
<feature type="transmembrane region" description="Helical" evidence="1">
    <location>
        <begin position="134"/>
        <end position="154"/>
    </location>
</feature>
<proteinExistence type="predicted"/>
<evidence type="ECO:0000313" key="2">
    <source>
        <dbReference type="EMBL" id="GMT36425.1"/>
    </source>
</evidence>
<gene>
    <name evidence="2" type="ORF">PFISCL1PPCAC_27722</name>
</gene>
<accession>A0AAV5WY40</accession>
<dbReference type="EMBL" id="BTSY01000007">
    <property type="protein sequence ID" value="GMT36425.1"/>
    <property type="molecule type" value="Genomic_DNA"/>
</dbReference>
<keyword evidence="1" id="KW-0472">Membrane</keyword>
<dbReference type="Proteomes" id="UP001432322">
    <property type="component" value="Unassembled WGS sequence"/>
</dbReference>
<feature type="transmembrane region" description="Helical" evidence="1">
    <location>
        <begin position="85"/>
        <end position="103"/>
    </location>
</feature>
<reference evidence="2" key="1">
    <citation type="submission" date="2023-10" db="EMBL/GenBank/DDBJ databases">
        <title>Genome assembly of Pristionchus species.</title>
        <authorList>
            <person name="Yoshida K."/>
            <person name="Sommer R.J."/>
        </authorList>
    </citation>
    <scope>NUCLEOTIDE SEQUENCE</scope>
    <source>
        <strain evidence="2">RS5133</strain>
    </source>
</reference>
<comment type="caution">
    <text evidence="2">The sequence shown here is derived from an EMBL/GenBank/DDBJ whole genome shotgun (WGS) entry which is preliminary data.</text>
</comment>
<evidence type="ECO:0000313" key="3">
    <source>
        <dbReference type="Proteomes" id="UP001432322"/>
    </source>
</evidence>
<feature type="transmembrane region" description="Helical" evidence="1">
    <location>
        <begin position="166"/>
        <end position="187"/>
    </location>
</feature>
<organism evidence="2 3">
    <name type="scientific">Pristionchus fissidentatus</name>
    <dbReference type="NCBI Taxonomy" id="1538716"/>
    <lineage>
        <taxon>Eukaryota</taxon>
        <taxon>Metazoa</taxon>
        <taxon>Ecdysozoa</taxon>
        <taxon>Nematoda</taxon>
        <taxon>Chromadorea</taxon>
        <taxon>Rhabditida</taxon>
        <taxon>Rhabditina</taxon>
        <taxon>Diplogasteromorpha</taxon>
        <taxon>Diplogasteroidea</taxon>
        <taxon>Neodiplogasteridae</taxon>
        <taxon>Pristionchus</taxon>
    </lineage>
</organism>
<evidence type="ECO:0000256" key="1">
    <source>
        <dbReference type="SAM" id="Phobius"/>
    </source>
</evidence>
<feature type="transmembrane region" description="Helical" evidence="1">
    <location>
        <begin position="245"/>
        <end position="263"/>
    </location>
</feature>
<feature type="non-terminal residue" evidence="2">
    <location>
        <position position="1"/>
    </location>
</feature>